<feature type="transmembrane region" description="Helical" evidence="8">
    <location>
        <begin position="125"/>
        <end position="145"/>
    </location>
</feature>
<reference evidence="10 11" key="1">
    <citation type="submission" date="2015-11" db="EMBL/GenBank/DDBJ databases">
        <authorList>
            <person name="Lin W."/>
        </authorList>
    </citation>
    <scope>NUCLEOTIDE SEQUENCE [LARGE SCALE GENOMIC DNA]</scope>
    <source>
        <strain evidence="10 11">HCH-1</strain>
    </source>
</reference>
<proteinExistence type="inferred from homology"/>
<keyword evidence="6 8" id="KW-0472">Membrane</keyword>
<keyword evidence="3" id="KW-1003">Cell membrane</keyword>
<dbReference type="SUPFAM" id="SSF81452">
    <property type="entry name" value="Cytochrome c oxidase subunit III-like"/>
    <property type="match status" value="1"/>
</dbReference>
<organism evidence="10 11">
    <name type="scientific">Candidatus Magnetominusculus xianensis</name>
    <dbReference type="NCBI Taxonomy" id="1748249"/>
    <lineage>
        <taxon>Bacteria</taxon>
        <taxon>Pseudomonadati</taxon>
        <taxon>Nitrospirota</taxon>
        <taxon>Nitrospiria</taxon>
        <taxon>Nitrospirales</taxon>
        <taxon>Nitrospiraceae</taxon>
        <taxon>Candidatus Magnetominusculus</taxon>
    </lineage>
</organism>
<dbReference type="CDD" id="cd00386">
    <property type="entry name" value="Heme_Cu_Oxidase_III_like"/>
    <property type="match status" value="1"/>
</dbReference>
<feature type="transmembrane region" description="Helical" evidence="8">
    <location>
        <begin position="21"/>
        <end position="43"/>
    </location>
</feature>
<dbReference type="PANTHER" id="PTHR11403:SF2">
    <property type="entry name" value="CYTOCHROME BO(3) UBIQUINOL OXIDASE SUBUNIT 3"/>
    <property type="match status" value="1"/>
</dbReference>
<feature type="domain" description="Heme-copper oxidase subunit III family profile" evidence="9">
    <location>
        <begin position="10"/>
        <end position="262"/>
    </location>
</feature>
<evidence type="ECO:0000256" key="8">
    <source>
        <dbReference type="SAM" id="Phobius"/>
    </source>
</evidence>
<evidence type="ECO:0000313" key="11">
    <source>
        <dbReference type="Proteomes" id="UP000060487"/>
    </source>
</evidence>
<keyword evidence="10" id="KW-0560">Oxidoreductase</keyword>
<comment type="similarity">
    <text evidence="2 7">Belongs to the cytochrome c oxidase subunit 3 family.</text>
</comment>
<evidence type="ECO:0000256" key="3">
    <source>
        <dbReference type="ARBA" id="ARBA00022475"/>
    </source>
</evidence>
<dbReference type="GO" id="GO:0016491">
    <property type="term" value="F:oxidoreductase activity"/>
    <property type="evidence" value="ECO:0007669"/>
    <property type="project" value="UniProtKB-KW"/>
</dbReference>
<dbReference type="Proteomes" id="UP000060487">
    <property type="component" value="Unassembled WGS sequence"/>
</dbReference>
<dbReference type="Gene3D" id="1.10.287.70">
    <property type="match status" value="1"/>
</dbReference>
<evidence type="ECO:0000256" key="1">
    <source>
        <dbReference type="ARBA" id="ARBA00004651"/>
    </source>
</evidence>
<feature type="transmembrane region" description="Helical" evidence="8">
    <location>
        <begin position="197"/>
        <end position="221"/>
    </location>
</feature>
<feature type="transmembrane region" description="Helical" evidence="8">
    <location>
        <begin position="49"/>
        <end position="68"/>
    </location>
</feature>
<evidence type="ECO:0000259" key="9">
    <source>
        <dbReference type="PROSITE" id="PS50253"/>
    </source>
</evidence>
<evidence type="ECO:0000313" key="10">
    <source>
        <dbReference type="EMBL" id="KWT88358.1"/>
    </source>
</evidence>
<evidence type="ECO:0000256" key="4">
    <source>
        <dbReference type="ARBA" id="ARBA00022692"/>
    </source>
</evidence>
<evidence type="ECO:0000256" key="7">
    <source>
        <dbReference type="RuleBase" id="RU003376"/>
    </source>
</evidence>
<dbReference type="InterPro" id="IPR013833">
    <property type="entry name" value="Cyt_c_oxidase_su3_a-hlx"/>
</dbReference>
<keyword evidence="5 8" id="KW-1133">Transmembrane helix</keyword>
<dbReference type="EC" id="1.9.3.1" evidence="10"/>
<dbReference type="RefSeq" id="WP_085051920.1">
    <property type="nucleotide sequence ID" value="NZ_LNQR01000043.1"/>
</dbReference>
<dbReference type="Pfam" id="PF00510">
    <property type="entry name" value="COX3"/>
    <property type="match status" value="1"/>
</dbReference>
<dbReference type="Gene3D" id="1.20.120.80">
    <property type="entry name" value="Cytochrome c oxidase, subunit III, four-helix bundle"/>
    <property type="match status" value="1"/>
</dbReference>
<evidence type="ECO:0000256" key="6">
    <source>
        <dbReference type="ARBA" id="ARBA00023136"/>
    </source>
</evidence>
<keyword evidence="4 7" id="KW-0812">Transmembrane</keyword>
<gene>
    <name evidence="10" type="ORF">ASN18_1281</name>
</gene>
<sequence length="267" mass="29036">MENVMHGGKNEVHHHEVELSVWPLIAAGGSFLIPIAFMTAFSWGLSSVGLVLAGVAVVVLIVGLFGWLNEVHAKKEDAGLSKLAIIVFIISEVALFGGLFGGYLYAMLFADIWPPANTPEGVPPIGLAVIMTVFLLSSSVTIHNAEAKIEHGDMGGFKSWLMFTTLLGALFIAFMAYEWHHMISNGFSVSTNEYGTFFYTITGFHGSHVIVGLVMQLFCLILAAGAKIGKSKQTMVKVTGLYWHFVDIIWLLVVSLIYVVPYLKAGQ</sequence>
<dbReference type="EMBL" id="LNQR01000043">
    <property type="protein sequence ID" value="KWT88358.1"/>
    <property type="molecule type" value="Genomic_DNA"/>
</dbReference>
<dbReference type="InterPro" id="IPR000298">
    <property type="entry name" value="Cyt_c_oxidase-like_su3"/>
</dbReference>
<comment type="subcellular location">
    <subcellularLocation>
        <location evidence="1 7">Cell membrane</location>
        <topology evidence="1 7">Multi-pass membrane protein</topology>
    </subcellularLocation>
</comment>
<keyword evidence="11" id="KW-1185">Reference proteome</keyword>
<evidence type="ECO:0000256" key="5">
    <source>
        <dbReference type="ARBA" id="ARBA00022989"/>
    </source>
</evidence>
<dbReference type="PROSITE" id="PS50253">
    <property type="entry name" value="COX3"/>
    <property type="match status" value="1"/>
</dbReference>
<accession>A0ABR5SGD1</accession>
<evidence type="ECO:0000256" key="2">
    <source>
        <dbReference type="ARBA" id="ARBA00010581"/>
    </source>
</evidence>
<feature type="transmembrane region" description="Helical" evidence="8">
    <location>
        <begin position="157"/>
        <end position="177"/>
    </location>
</feature>
<name>A0ABR5SGD1_9BACT</name>
<protein>
    <submittedName>
        <fullName evidence="10">Cytochrome oxidase subunit III</fullName>
        <ecNumber evidence="10">1.9.3.1</ecNumber>
    </submittedName>
</protein>
<dbReference type="InterPro" id="IPR035973">
    <property type="entry name" value="Cyt_c_oxidase_su3-like_sf"/>
</dbReference>
<dbReference type="InterPro" id="IPR024791">
    <property type="entry name" value="Cyt_c/ubiquinol_Oxase_su3"/>
</dbReference>
<feature type="transmembrane region" description="Helical" evidence="8">
    <location>
        <begin position="241"/>
        <end position="263"/>
    </location>
</feature>
<feature type="transmembrane region" description="Helical" evidence="8">
    <location>
        <begin position="80"/>
        <end position="105"/>
    </location>
</feature>
<comment type="caution">
    <text evidence="10">The sequence shown here is derived from an EMBL/GenBank/DDBJ whole genome shotgun (WGS) entry which is preliminary data.</text>
</comment>
<dbReference type="PANTHER" id="PTHR11403">
    <property type="entry name" value="CYTOCHROME C OXIDASE SUBUNIT III"/>
    <property type="match status" value="1"/>
</dbReference>